<feature type="compositionally biased region" description="Basic residues" evidence="1">
    <location>
        <begin position="135"/>
        <end position="147"/>
    </location>
</feature>
<evidence type="ECO:0000313" key="2">
    <source>
        <dbReference type="EMBL" id="KAK4433230.1"/>
    </source>
</evidence>
<proteinExistence type="predicted"/>
<feature type="compositionally biased region" description="Basic and acidic residues" evidence="1">
    <location>
        <begin position="44"/>
        <end position="67"/>
    </location>
</feature>
<organism evidence="2 3">
    <name type="scientific">Sesamum alatum</name>
    <dbReference type="NCBI Taxonomy" id="300844"/>
    <lineage>
        <taxon>Eukaryota</taxon>
        <taxon>Viridiplantae</taxon>
        <taxon>Streptophyta</taxon>
        <taxon>Embryophyta</taxon>
        <taxon>Tracheophyta</taxon>
        <taxon>Spermatophyta</taxon>
        <taxon>Magnoliopsida</taxon>
        <taxon>eudicotyledons</taxon>
        <taxon>Gunneridae</taxon>
        <taxon>Pentapetalae</taxon>
        <taxon>asterids</taxon>
        <taxon>lamiids</taxon>
        <taxon>Lamiales</taxon>
        <taxon>Pedaliaceae</taxon>
        <taxon>Sesamum</taxon>
    </lineage>
</organism>
<evidence type="ECO:0000256" key="1">
    <source>
        <dbReference type="SAM" id="MobiDB-lite"/>
    </source>
</evidence>
<name>A0AAE1YMN8_9LAMI</name>
<gene>
    <name evidence="2" type="ORF">Salat_1085300</name>
</gene>
<keyword evidence="3" id="KW-1185">Reference proteome</keyword>
<reference evidence="2" key="2">
    <citation type="journal article" date="2024" name="Plant">
        <title>Genomic evolution and insights into agronomic trait innovations of Sesamum species.</title>
        <authorList>
            <person name="Miao H."/>
            <person name="Wang L."/>
            <person name="Qu L."/>
            <person name="Liu H."/>
            <person name="Sun Y."/>
            <person name="Le M."/>
            <person name="Wang Q."/>
            <person name="Wei S."/>
            <person name="Zheng Y."/>
            <person name="Lin W."/>
            <person name="Duan Y."/>
            <person name="Cao H."/>
            <person name="Xiong S."/>
            <person name="Wang X."/>
            <person name="Wei L."/>
            <person name="Li C."/>
            <person name="Ma Q."/>
            <person name="Ju M."/>
            <person name="Zhao R."/>
            <person name="Li G."/>
            <person name="Mu C."/>
            <person name="Tian Q."/>
            <person name="Mei H."/>
            <person name="Zhang T."/>
            <person name="Gao T."/>
            <person name="Zhang H."/>
        </authorList>
    </citation>
    <scope>NUCLEOTIDE SEQUENCE</scope>
    <source>
        <strain evidence="2">3651</strain>
    </source>
</reference>
<sequence length="153" mass="18029">MTTAKIFESRKKFFKKVPSRLINRLCDNELGGLMMWAEEKGYEGGRMRKGYEGGPKAENRNTKGAKREKLRRTLQKKTSYDPKEKETRVRKYLPKPEKNPNRDQAKDMLRGCCLELIQEKISYQSKEESYEGPFKRRPRMSPKRKRHGSDSIP</sequence>
<dbReference type="AlphaFoldDB" id="A0AAE1YMN8"/>
<comment type="caution">
    <text evidence="2">The sequence shown here is derived from an EMBL/GenBank/DDBJ whole genome shotgun (WGS) entry which is preliminary data.</text>
</comment>
<accession>A0AAE1YMN8</accession>
<protein>
    <submittedName>
        <fullName evidence="2">Uncharacterized protein</fullName>
    </submittedName>
</protein>
<dbReference type="Proteomes" id="UP001293254">
    <property type="component" value="Unassembled WGS sequence"/>
</dbReference>
<dbReference type="EMBL" id="JACGWO010000003">
    <property type="protein sequence ID" value="KAK4433230.1"/>
    <property type="molecule type" value="Genomic_DNA"/>
</dbReference>
<feature type="region of interest" description="Disordered" evidence="1">
    <location>
        <begin position="124"/>
        <end position="153"/>
    </location>
</feature>
<feature type="region of interest" description="Disordered" evidence="1">
    <location>
        <begin position="44"/>
        <end position="106"/>
    </location>
</feature>
<evidence type="ECO:0000313" key="3">
    <source>
        <dbReference type="Proteomes" id="UP001293254"/>
    </source>
</evidence>
<reference evidence="2" key="1">
    <citation type="submission" date="2020-06" db="EMBL/GenBank/DDBJ databases">
        <authorList>
            <person name="Li T."/>
            <person name="Hu X."/>
            <person name="Zhang T."/>
            <person name="Song X."/>
            <person name="Zhang H."/>
            <person name="Dai N."/>
            <person name="Sheng W."/>
            <person name="Hou X."/>
            <person name="Wei L."/>
        </authorList>
    </citation>
    <scope>NUCLEOTIDE SEQUENCE</scope>
    <source>
        <strain evidence="2">3651</strain>
        <tissue evidence="2">Leaf</tissue>
    </source>
</reference>
<feature type="compositionally biased region" description="Basic and acidic residues" evidence="1">
    <location>
        <begin position="78"/>
        <end position="106"/>
    </location>
</feature>